<dbReference type="EMBL" id="CP126056">
    <property type="protein sequence ID" value="WHX09776.1"/>
    <property type="molecule type" value="Genomic_DNA"/>
</dbReference>
<reference evidence="2" key="1">
    <citation type="journal article" date="2023" name="Nat. Commun.">
        <title>Identification of a novel Human Milk Oligosaccharides utilization cluster in the infant gut commensal Bacteroides dorei.</title>
        <authorList>
            <person name="Kijner S."/>
            <person name="Ennis D."/>
            <person name="Shmorak S."/>
            <person name="Florentin A."/>
            <person name="Yassour M."/>
        </authorList>
    </citation>
    <scope>NUCLEOTIDE SEQUENCE</scope>
    <source>
        <strain evidence="2">2</strain>
    </source>
</reference>
<dbReference type="AlphaFoldDB" id="A0AA95HKT6"/>
<keyword evidence="1" id="KW-0175">Coiled coil</keyword>
<dbReference type="Proteomes" id="UP001177934">
    <property type="component" value="Chromosome"/>
</dbReference>
<evidence type="ECO:0000256" key="1">
    <source>
        <dbReference type="SAM" id="Coils"/>
    </source>
</evidence>
<organism evidence="2 3">
    <name type="scientific">Phocaeicola dorei</name>
    <dbReference type="NCBI Taxonomy" id="357276"/>
    <lineage>
        <taxon>Bacteria</taxon>
        <taxon>Pseudomonadati</taxon>
        <taxon>Bacteroidota</taxon>
        <taxon>Bacteroidia</taxon>
        <taxon>Bacteroidales</taxon>
        <taxon>Bacteroidaceae</taxon>
        <taxon>Phocaeicola</taxon>
    </lineage>
</organism>
<feature type="coiled-coil region" evidence="1">
    <location>
        <begin position="22"/>
        <end position="68"/>
    </location>
</feature>
<protein>
    <submittedName>
        <fullName evidence="2">Uncharacterized protein</fullName>
    </submittedName>
</protein>
<gene>
    <name evidence="2" type="ORF">QNN11_21640</name>
</gene>
<name>A0AA95HKT6_9BACT</name>
<evidence type="ECO:0000313" key="3">
    <source>
        <dbReference type="Proteomes" id="UP001177934"/>
    </source>
</evidence>
<sequence>MAIHEKATVELQVNGEQARKEMQLMEQHALSLKARIVEAQNAGDTKKVKQLQKDLKETNTALRAMRDNARNIDAAMNNIGLATPKELRRLLKDINAKLNSGHIARGSEEWKKYQAQLKLVNAEIRKVNDEIKESEGWLTWFNNGFAKWGRWRHPV</sequence>
<evidence type="ECO:0000313" key="2">
    <source>
        <dbReference type="EMBL" id="WHX09776.1"/>
    </source>
</evidence>
<proteinExistence type="predicted"/>
<accession>A0AA95HKT6</accession>